<dbReference type="FunFam" id="1.20.81.30:FF:000001">
    <property type="entry name" value="Type II secretion system protein F"/>
    <property type="match status" value="2"/>
</dbReference>
<evidence type="ECO:0000256" key="3">
    <source>
        <dbReference type="ARBA" id="ARBA00022448"/>
    </source>
</evidence>
<dbReference type="AlphaFoldDB" id="A0A382FTG8"/>
<gene>
    <name evidence="11" type="ORF">METZ01_LOCUS218311</name>
</gene>
<dbReference type="PANTHER" id="PTHR30012:SF7">
    <property type="entry name" value="PROTEIN TRANSPORT PROTEIN HOFC HOMOLOG"/>
    <property type="match status" value="1"/>
</dbReference>
<evidence type="ECO:0000313" key="11">
    <source>
        <dbReference type="EMBL" id="SVB65457.1"/>
    </source>
</evidence>
<dbReference type="PANTHER" id="PTHR30012">
    <property type="entry name" value="GENERAL SECRETION PATHWAY PROTEIN"/>
    <property type="match status" value="1"/>
</dbReference>
<dbReference type="EMBL" id="UINC01051371">
    <property type="protein sequence ID" value="SVB65457.1"/>
    <property type="molecule type" value="Genomic_DNA"/>
</dbReference>
<evidence type="ECO:0000256" key="2">
    <source>
        <dbReference type="ARBA" id="ARBA00005745"/>
    </source>
</evidence>
<dbReference type="PRINTS" id="PR00812">
    <property type="entry name" value="BCTERIALGSPF"/>
</dbReference>
<dbReference type="InterPro" id="IPR003004">
    <property type="entry name" value="GspF/PilC"/>
</dbReference>
<proteinExistence type="inferred from homology"/>
<dbReference type="InterPro" id="IPR042094">
    <property type="entry name" value="T2SS_GspF_sf"/>
</dbReference>
<keyword evidence="5" id="KW-0997">Cell inner membrane</keyword>
<evidence type="ECO:0000256" key="5">
    <source>
        <dbReference type="ARBA" id="ARBA00022519"/>
    </source>
</evidence>
<dbReference type="GO" id="GO:0005886">
    <property type="term" value="C:plasma membrane"/>
    <property type="evidence" value="ECO:0007669"/>
    <property type="project" value="UniProtKB-SubCell"/>
</dbReference>
<dbReference type="InterPro" id="IPR001992">
    <property type="entry name" value="T2SS_GspF/T4SS_PilC_CS"/>
</dbReference>
<comment type="subcellular location">
    <subcellularLocation>
        <location evidence="1">Cell inner membrane</location>
        <topology evidence="1">Multi-pass membrane protein</topology>
    </subcellularLocation>
</comment>
<sequence>MPIFEYKARVKGDVQKSKVEAEDEKAAYAKLGKQGIKPLSVKKERNSKSSFSITVLGKKKVTQKDLVVFTRTFSTMINAGLPLNQCLDILGLHAENKDFGAIIFEVKGHIESGESLSSSLQKYPQAFDSFYCNLIESGEASGALDIIANRLAVYIEKAATLRKKVKTAMVYPACIVTVAFAVIIFLMIFVIPAFSTMFESGGNELPVPTAIVMAVSDTFRTNWYYMIFAMCGAYVILNRIYASEKGRIVIDKYSLKLPVVGLLIQKVAVAKFTQTLSTLLSGGVPLIEGLEICARTSGNKSIELGIMRTRDAVSGGENIAESLSRENVFPQMVIQMIGVGENSGSLDAMLEKIADFYNEEVDTAVDGLTSLLEPALMVFLGLVVGFIVVAMYLPIFKMGGNI</sequence>
<feature type="domain" description="Type II secretion system protein GspF" evidence="10">
    <location>
        <begin position="272"/>
        <end position="394"/>
    </location>
</feature>
<evidence type="ECO:0000256" key="4">
    <source>
        <dbReference type="ARBA" id="ARBA00022475"/>
    </source>
</evidence>
<keyword evidence="6 9" id="KW-0812">Transmembrane</keyword>
<organism evidence="11">
    <name type="scientific">marine metagenome</name>
    <dbReference type="NCBI Taxonomy" id="408172"/>
    <lineage>
        <taxon>unclassified sequences</taxon>
        <taxon>metagenomes</taxon>
        <taxon>ecological metagenomes</taxon>
    </lineage>
</organism>
<dbReference type="InterPro" id="IPR018076">
    <property type="entry name" value="T2SS_GspF_dom"/>
</dbReference>
<feature type="transmembrane region" description="Helical" evidence="9">
    <location>
        <begin position="375"/>
        <end position="396"/>
    </location>
</feature>
<keyword evidence="4" id="KW-1003">Cell membrane</keyword>
<dbReference type="Pfam" id="PF00482">
    <property type="entry name" value="T2SSF"/>
    <property type="match status" value="2"/>
</dbReference>
<evidence type="ECO:0000256" key="1">
    <source>
        <dbReference type="ARBA" id="ARBA00004429"/>
    </source>
</evidence>
<protein>
    <recommendedName>
        <fullName evidence="10">Type II secretion system protein GspF domain-containing protein</fullName>
    </recommendedName>
</protein>
<name>A0A382FTG8_9ZZZZ</name>
<dbReference type="Gene3D" id="1.20.81.30">
    <property type="entry name" value="Type II secretion system (T2SS), domain F"/>
    <property type="match status" value="2"/>
</dbReference>
<reference evidence="11" key="1">
    <citation type="submission" date="2018-05" db="EMBL/GenBank/DDBJ databases">
        <authorList>
            <person name="Lanie J.A."/>
            <person name="Ng W.-L."/>
            <person name="Kazmierczak K.M."/>
            <person name="Andrzejewski T.M."/>
            <person name="Davidsen T.M."/>
            <person name="Wayne K.J."/>
            <person name="Tettelin H."/>
            <person name="Glass J.I."/>
            <person name="Rusch D."/>
            <person name="Podicherti R."/>
            <person name="Tsui H.-C.T."/>
            <person name="Winkler M.E."/>
        </authorList>
    </citation>
    <scope>NUCLEOTIDE SEQUENCE</scope>
</reference>
<evidence type="ECO:0000256" key="8">
    <source>
        <dbReference type="ARBA" id="ARBA00023136"/>
    </source>
</evidence>
<dbReference type="PROSITE" id="PS00874">
    <property type="entry name" value="T2SP_F"/>
    <property type="match status" value="1"/>
</dbReference>
<dbReference type="GO" id="GO:0015628">
    <property type="term" value="P:protein secretion by the type II secretion system"/>
    <property type="evidence" value="ECO:0007669"/>
    <property type="project" value="TreeGrafter"/>
</dbReference>
<comment type="similarity">
    <text evidence="2">Belongs to the GSP F family.</text>
</comment>
<accession>A0A382FTG8</accession>
<evidence type="ECO:0000256" key="7">
    <source>
        <dbReference type="ARBA" id="ARBA00022989"/>
    </source>
</evidence>
<evidence type="ECO:0000256" key="6">
    <source>
        <dbReference type="ARBA" id="ARBA00022692"/>
    </source>
</evidence>
<keyword evidence="7 9" id="KW-1133">Transmembrane helix</keyword>
<feature type="domain" description="Type II secretion system protein GspF" evidence="10">
    <location>
        <begin position="69"/>
        <end position="192"/>
    </location>
</feature>
<feature type="transmembrane region" description="Helical" evidence="9">
    <location>
        <begin position="223"/>
        <end position="241"/>
    </location>
</feature>
<evidence type="ECO:0000256" key="9">
    <source>
        <dbReference type="SAM" id="Phobius"/>
    </source>
</evidence>
<feature type="transmembrane region" description="Helical" evidence="9">
    <location>
        <begin position="170"/>
        <end position="194"/>
    </location>
</feature>
<evidence type="ECO:0000259" key="10">
    <source>
        <dbReference type="Pfam" id="PF00482"/>
    </source>
</evidence>
<keyword evidence="8 9" id="KW-0472">Membrane</keyword>
<keyword evidence="3" id="KW-0813">Transport</keyword>